<dbReference type="OrthoDB" id="9805579at2"/>
<dbReference type="InterPro" id="IPR009003">
    <property type="entry name" value="Peptidase_S1_PA"/>
</dbReference>
<feature type="domain" description="Helicase C-terminal" evidence="13">
    <location>
        <begin position="4307"/>
        <end position="4470"/>
    </location>
</feature>
<accession>A0A543E445</accession>
<keyword evidence="10" id="KW-0175">Coiled coil</keyword>
<feature type="region of interest" description="Disordered" evidence="11">
    <location>
        <begin position="1679"/>
        <end position="1699"/>
    </location>
</feature>
<keyword evidence="7" id="KW-1278">Translocase</keyword>
<evidence type="ECO:0000256" key="5">
    <source>
        <dbReference type="ARBA" id="ARBA00022840"/>
    </source>
</evidence>
<feature type="compositionally biased region" description="Basic and acidic residues" evidence="11">
    <location>
        <begin position="100"/>
        <end position="141"/>
    </location>
</feature>
<feature type="compositionally biased region" description="Low complexity" evidence="11">
    <location>
        <begin position="1170"/>
        <end position="1191"/>
    </location>
</feature>
<dbReference type="GO" id="GO:0005524">
    <property type="term" value="F:ATP binding"/>
    <property type="evidence" value="ECO:0007669"/>
    <property type="project" value="UniProtKB-KW"/>
</dbReference>
<keyword evidence="6" id="KW-0653">Protein transport</keyword>
<dbReference type="GO" id="GO:0006886">
    <property type="term" value="P:intracellular protein transport"/>
    <property type="evidence" value="ECO:0007669"/>
    <property type="project" value="InterPro"/>
</dbReference>
<feature type="compositionally biased region" description="Basic and acidic residues" evidence="11">
    <location>
        <begin position="177"/>
        <end position="284"/>
    </location>
</feature>
<dbReference type="InterPro" id="IPR001932">
    <property type="entry name" value="PPM-type_phosphatase-like_dom"/>
</dbReference>
<feature type="transmembrane region" description="Helical" evidence="12">
    <location>
        <begin position="6134"/>
        <end position="6157"/>
    </location>
</feature>
<feature type="region of interest" description="Disordered" evidence="11">
    <location>
        <begin position="4417"/>
        <end position="4459"/>
    </location>
</feature>
<name>A0A543E445_9PSEU</name>
<keyword evidence="17" id="KW-1185">Reference proteome</keyword>
<dbReference type="GO" id="GO:0005829">
    <property type="term" value="C:cytosol"/>
    <property type="evidence" value="ECO:0007669"/>
    <property type="project" value="TreeGrafter"/>
</dbReference>
<dbReference type="InterPro" id="IPR027417">
    <property type="entry name" value="P-loop_NTPase"/>
</dbReference>
<comment type="caution">
    <text evidence="16">The sequence shown here is derived from an EMBL/GenBank/DDBJ whole genome shotgun (WGS) entry which is preliminary data.</text>
</comment>
<dbReference type="Pfam" id="PF21090">
    <property type="entry name" value="P-loop_SecA"/>
    <property type="match status" value="2"/>
</dbReference>
<evidence type="ECO:0000256" key="3">
    <source>
        <dbReference type="ARBA" id="ARBA00022490"/>
    </source>
</evidence>
<keyword evidence="12" id="KW-0812">Transmembrane</keyword>
<dbReference type="InterPro" id="IPR000185">
    <property type="entry name" value="SecA"/>
</dbReference>
<proteinExistence type="predicted"/>
<keyword evidence="8" id="KW-0811">Translocation</keyword>
<dbReference type="PROSITE" id="PS51746">
    <property type="entry name" value="PPM_2"/>
    <property type="match status" value="1"/>
</dbReference>
<dbReference type="InterPro" id="IPR011115">
    <property type="entry name" value="SecA_DEAD"/>
</dbReference>
<feature type="compositionally biased region" description="Basic and acidic residues" evidence="11">
    <location>
        <begin position="1104"/>
        <end position="1113"/>
    </location>
</feature>
<evidence type="ECO:0000256" key="9">
    <source>
        <dbReference type="ARBA" id="ARBA00023136"/>
    </source>
</evidence>
<feature type="region of interest" description="Disordered" evidence="11">
    <location>
        <begin position="3707"/>
        <end position="3896"/>
    </location>
</feature>
<dbReference type="Proteomes" id="UP000315677">
    <property type="component" value="Unassembled WGS sequence"/>
</dbReference>
<evidence type="ECO:0000256" key="4">
    <source>
        <dbReference type="ARBA" id="ARBA00022741"/>
    </source>
</evidence>
<dbReference type="GO" id="GO:0005886">
    <property type="term" value="C:plasma membrane"/>
    <property type="evidence" value="ECO:0007669"/>
    <property type="project" value="TreeGrafter"/>
</dbReference>
<feature type="compositionally biased region" description="Polar residues" evidence="11">
    <location>
        <begin position="1840"/>
        <end position="1854"/>
    </location>
</feature>
<feature type="region of interest" description="Disordered" evidence="11">
    <location>
        <begin position="2029"/>
        <end position="2052"/>
    </location>
</feature>
<dbReference type="GO" id="GO:0043952">
    <property type="term" value="P:protein transport by the Sec complex"/>
    <property type="evidence" value="ECO:0007669"/>
    <property type="project" value="TreeGrafter"/>
</dbReference>
<dbReference type="SUPFAM" id="SSF81767">
    <property type="entry name" value="Pre-protein crosslinking domain of SecA"/>
    <property type="match status" value="1"/>
</dbReference>
<evidence type="ECO:0000256" key="1">
    <source>
        <dbReference type="ARBA" id="ARBA00022448"/>
    </source>
</evidence>
<dbReference type="SUPFAM" id="SSF52540">
    <property type="entry name" value="P-loop containing nucleoside triphosphate hydrolases"/>
    <property type="match status" value="2"/>
</dbReference>
<feature type="region of interest" description="Disordered" evidence="11">
    <location>
        <begin position="1989"/>
        <end position="2011"/>
    </location>
</feature>
<feature type="compositionally biased region" description="Basic and acidic residues" evidence="11">
    <location>
        <begin position="294"/>
        <end position="556"/>
    </location>
</feature>
<feature type="transmembrane region" description="Helical" evidence="12">
    <location>
        <begin position="6103"/>
        <end position="6122"/>
    </location>
</feature>
<evidence type="ECO:0000259" key="13">
    <source>
        <dbReference type="PROSITE" id="PS51194"/>
    </source>
</evidence>
<feature type="region of interest" description="Disordered" evidence="11">
    <location>
        <begin position="1797"/>
        <end position="1855"/>
    </location>
</feature>
<keyword evidence="4" id="KW-0547">Nucleotide-binding</keyword>
<feature type="compositionally biased region" description="Low complexity" evidence="11">
    <location>
        <begin position="3784"/>
        <end position="3793"/>
    </location>
</feature>
<dbReference type="PROSITE" id="PS51194">
    <property type="entry name" value="HELICASE_CTER"/>
    <property type="match status" value="1"/>
</dbReference>
<keyword evidence="12" id="KW-1133">Transmembrane helix</keyword>
<dbReference type="SMART" id="SM00957">
    <property type="entry name" value="SecA_DEAD"/>
    <property type="match status" value="1"/>
</dbReference>
<keyword evidence="1" id="KW-0813">Transport</keyword>
<dbReference type="InterPro" id="IPR036457">
    <property type="entry name" value="PPM-type-like_dom_sf"/>
</dbReference>
<feature type="region of interest" description="Disordered" evidence="11">
    <location>
        <begin position="1031"/>
        <end position="1135"/>
    </location>
</feature>
<feature type="compositionally biased region" description="Basic and acidic residues" evidence="11">
    <location>
        <begin position="748"/>
        <end position="757"/>
    </location>
</feature>
<evidence type="ECO:0000259" key="14">
    <source>
        <dbReference type="PROSITE" id="PS51196"/>
    </source>
</evidence>
<feature type="compositionally biased region" description="Basic and acidic residues" evidence="11">
    <location>
        <begin position="564"/>
        <end position="685"/>
    </location>
</feature>
<evidence type="ECO:0000256" key="6">
    <source>
        <dbReference type="ARBA" id="ARBA00022927"/>
    </source>
</evidence>
<feature type="transmembrane region" description="Helical" evidence="12">
    <location>
        <begin position="6242"/>
        <end position="6260"/>
    </location>
</feature>
<feature type="compositionally biased region" description="Gly residues" evidence="11">
    <location>
        <begin position="3816"/>
        <end position="3829"/>
    </location>
</feature>
<dbReference type="InterPro" id="IPR043504">
    <property type="entry name" value="Peptidase_S1_PA_chymotrypsin"/>
</dbReference>
<dbReference type="EMBL" id="VFPA01000001">
    <property type="protein sequence ID" value="TQM16367.1"/>
    <property type="molecule type" value="Genomic_DNA"/>
</dbReference>
<feature type="transmembrane region" description="Helical" evidence="12">
    <location>
        <begin position="6035"/>
        <end position="6057"/>
    </location>
</feature>
<evidence type="ECO:0000313" key="16">
    <source>
        <dbReference type="EMBL" id="TQM16367.1"/>
    </source>
</evidence>
<evidence type="ECO:0000256" key="11">
    <source>
        <dbReference type="SAM" id="MobiDB-lite"/>
    </source>
</evidence>
<evidence type="ECO:0000313" key="17">
    <source>
        <dbReference type="Proteomes" id="UP000315677"/>
    </source>
</evidence>
<feature type="domain" description="PPM-type phosphatase" evidence="15">
    <location>
        <begin position="7037"/>
        <end position="7265"/>
    </location>
</feature>
<dbReference type="Pfam" id="PF07517">
    <property type="entry name" value="SecA_DEAD"/>
    <property type="match status" value="1"/>
</dbReference>
<feature type="compositionally biased region" description="Low complexity" evidence="11">
    <location>
        <begin position="5401"/>
        <end position="5419"/>
    </location>
</feature>
<feature type="domain" description="SecA family profile" evidence="14">
    <location>
        <begin position="3876"/>
        <end position="4468"/>
    </location>
</feature>
<dbReference type="Gene3D" id="2.40.10.10">
    <property type="entry name" value="Trypsin-like serine proteases"/>
    <property type="match status" value="1"/>
</dbReference>
<feature type="region of interest" description="Disordered" evidence="11">
    <location>
        <begin position="76"/>
        <end position="687"/>
    </location>
</feature>
<feature type="region of interest" description="Disordered" evidence="11">
    <location>
        <begin position="1168"/>
        <end position="1282"/>
    </location>
</feature>
<feature type="region of interest" description="Disordered" evidence="11">
    <location>
        <begin position="7977"/>
        <end position="7999"/>
    </location>
</feature>
<feature type="compositionally biased region" description="Basic and acidic residues" evidence="11">
    <location>
        <begin position="156"/>
        <end position="170"/>
    </location>
</feature>
<evidence type="ECO:0000259" key="15">
    <source>
        <dbReference type="PROSITE" id="PS51746"/>
    </source>
</evidence>
<keyword evidence="5" id="KW-0067">ATP-binding</keyword>
<feature type="transmembrane region" description="Helical" evidence="12">
    <location>
        <begin position="6077"/>
        <end position="6097"/>
    </location>
</feature>
<feature type="coiled-coil region" evidence="10">
    <location>
        <begin position="4591"/>
        <end position="4618"/>
    </location>
</feature>
<feature type="compositionally biased region" description="Gly residues" evidence="11">
    <location>
        <begin position="5365"/>
        <end position="5385"/>
    </location>
</feature>
<feature type="transmembrane region" description="Helical" evidence="12">
    <location>
        <begin position="6163"/>
        <end position="6188"/>
    </location>
</feature>
<dbReference type="SUPFAM" id="SSF50494">
    <property type="entry name" value="Trypsin-like serine proteases"/>
    <property type="match status" value="1"/>
</dbReference>
<dbReference type="SMART" id="SM00958">
    <property type="entry name" value="SecA_PP_bind"/>
    <property type="match status" value="1"/>
</dbReference>
<feature type="transmembrane region" description="Helical" evidence="12">
    <location>
        <begin position="32"/>
        <end position="55"/>
    </location>
</feature>
<feature type="compositionally biased region" description="Basic and acidic residues" evidence="11">
    <location>
        <begin position="729"/>
        <end position="739"/>
    </location>
</feature>
<dbReference type="GO" id="GO:0017038">
    <property type="term" value="P:protein import"/>
    <property type="evidence" value="ECO:0007669"/>
    <property type="project" value="InterPro"/>
</dbReference>
<dbReference type="PROSITE" id="PS51196">
    <property type="entry name" value="SECA_MOTOR_DEAD"/>
    <property type="match status" value="1"/>
</dbReference>
<keyword evidence="9 12" id="KW-0472">Membrane</keyword>
<organism evidence="16 17">
    <name type="scientific">Pseudonocardia kunmingensis</name>
    <dbReference type="NCBI Taxonomy" id="630975"/>
    <lineage>
        <taxon>Bacteria</taxon>
        <taxon>Bacillati</taxon>
        <taxon>Actinomycetota</taxon>
        <taxon>Actinomycetes</taxon>
        <taxon>Pseudonocardiales</taxon>
        <taxon>Pseudonocardiaceae</taxon>
        <taxon>Pseudonocardia</taxon>
    </lineage>
</organism>
<evidence type="ECO:0000256" key="7">
    <source>
        <dbReference type="ARBA" id="ARBA00022967"/>
    </source>
</evidence>
<protein>
    <submittedName>
        <fullName evidence="16">SecA-like ATPase subunit of protein translocation complex</fullName>
    </submittedName>
</protein>
<feature type="region of interest" description="Disordered" evidence="11">
    <location>
        <begin position="1416"/>
        <end position="1435"/>
    </location>
</feature>
<feature type="compositionally biased region" description="Basic and acidic residues" evidence="11">
    <location>
        <begin position="767"/>
        <end position="777"/>
    </location>
</feature>
<dbReference type="PANTHER" id="PTHR30612:SF0">
    <property type="entry name" value="CHLOROPLAST PROTEIN-TRANSPORTING ATPASE"/>
    <property type="match status" value="1"/>
</dbReference>
<feature type="compositionally biased region" description="Low complexity" evidence="11">
    <location>
        <begin position="3716"/>
        <end position="3733"/>
    </location>
</feature>
<dbReference type="GO" id="GO:0006605">
    <property type="term" value="P:protein targeting"/>
    <property type="evidence" value="ECO:0007669"/>
    <property type="project" value="InterPro"/>
</dbReference>
<evidence type="ECO:0000256" key="12">
    <source>
        <dbReference type="SAM" id="Phobius"/>
    </source>
</evidence>
<feature type="region of interest" description="Disordered" evidence="11">
    <location>
        <begin position="722"/>
        <end position="981"/>
    </location>
</feature>
<feature type="region of interest" description="Disordered" evidence="11">
    <location>
        <begin position="7026"/>
        <end position="7050"/>
    </location>
</feature>
<dbReference type="RefSeq" id="WP_142053364.1">
    <property type="nucleotide sequence ID" value="NZ_VFPA01000001.1"/>
</dbReference>
<feature type="compositionally biased region" description="Low complexity" evidence="11">
    <location>
        <begin position="1416"/>
        <end position="1433"/>
    </location>
</feature>
<dbReference type="Gene3D" id="3.40.50.300">
    <property type="entry name" value="P-loop containing nucleotide triphosphate hydrolases"/>
    <property type="match status" value="3"/>
</dbReference>
<dbReference type="InterPro" id="IPR014018">
    <property type="entry name" value="SecA_motor_DEAD"/>
</dbReference>
<keyword evidence="3" id="KW-0963">Cytoplasm</keyword>
<dbReference type="InterPro" id="IPR001650">
    <property type="entry name" value="Helicase_C-like"/>
</dbReference>
<dbReference type="InterPro" id="IPR036670">
    <property type="entry name" value="SecA_X-link_sf"/>
</dbReference>
<feature type="transmembrane region" description="Helical" evidence="12">
    <location>
        <begin position="5999"/>
        <end position="6023"/>
    </location>
</feature>
<dbReference type="PRINTS" id="PR00906">
    <property type="entry name" value="SECA"/>
</dbReference>
<sequence>MASVRTGEALGLAVRPDAVRLRLSAVDRLWQVVRWTVTLAGAVVVLWFGSAFMMATPAAAAVAVPVAHAGAKQSMVKASGARPADGGDGDSGSDGGDGDSEGKSEKKSEKKSDDKKSDDEKSDDKKSEKKSDDDKSDESAKSGKKSKKKESDGEESDKKSSKKSEKKDSGRGSGKKSGSEKSEKSSGEDSGKKSEKKSGNRKGDDESGDDDRNGDDRSSGEESGKGEPGDKRSESTESDAEKAGEGKSDGGRSGERPERSGEADRDEAQERDRAAGTRSEKAEKDEEPDADSEEDRRDRTGRASGSERSDDAARSADRTSADDRGDAGRDRAERADDRDRRPRDSDAERGARATGHRAGDDRTPADGDRDRADGNGDRADGDRADRTHDGRAVAGRDRAATDRADDRFTAERRGDRVDGDRAGAADRADRQDRERAARGSRAEGRDGDERASDRRDGRAVADTDGEVREESRDRADRRDPDGARSDRDAGERVRDAVRQWRQGADVEERLREAIQDEVRDRTGREARDADDPDGERREAAGERGDDRSAELREAVRETVGTAADEVRDALHEAAGRDRDDREDRGDAVREQIRATVAELDRDDRSGDREDDSAEARRERLRDAVAEGPGERARDGEHDNAAERVRAAVAGLDRDRVEGALDRAGDARRSGERARDNDHGDADAAKKAARRLAEAGVDVARELTDRDGDLTRAVDALVDEVVETAGASEGDVRRAVDTARDALSSAADDGDRPVRRAALEPQPTAGADDERSGSDRTAARTLAAPRAPPSETVPAAALRADEREDEDDEDRRDERDEDGRWVDGEWVDHDDSAEQTEKVLEDRIESDASEKRLAQKKKDVAAGKATKAEYDAQAAEHAEQERRAAEDRARVSPERAELVDEVVDGHRELEKREKELAAEEKRVAAGKADAKAHERDVEEFEAQRDEVYEATDELMDATDRDTEAVSSDDLDGEGATAGCGSSGVFVECGSASEDGEGQRDSDRCLAISGVSSGCGTSSKSGDSEASASCTLTGADRGCGSSASSRGEDGEATRASARCTGDDCEQRSTATPDRADAECRTGTGSCESSGSGSDRDEPAAAATLVSDDRDEREGTGRGTGSGSARCEGAGGCATTSSVELGDEAGDVEADAEVSCGAGCTGSARTRIDAGHEATTQSAAAAEGAARSATTGAADCTVSGGGCRASSDSRAEGDEGTASDSTAGVSVDCDDTACSGSGTATTRGAASGVRAGAERASDGTASCEVAGGDCEASSRTGTETEVDEDERWTLDVVTGLPVASQERADGDASATSSVGASVDCDDAAGCTGTASGATTGTVTGTAATGTAAKAAGAPVRTTSTTTTCTATGGSCDTSAASEVRDRAGDAEQQGWLSDATEPARELLAVSTASADVDCAAAGCSGSGSATTTGAASGDVTGVRDSTATSTCTARGDGGSCSAAADTAVADREPALDPVTGVAGVSGPVSVSHASATVGCDGGVGTCGGTATSSTSARDTGVSPHARGTSATAECAVTGGECSGGSSSSASSASDFAVIDPATGKPTTGPSSTATSSADVACAAGTACTGSARTSTSAWDGAVNGGTPRTSTGEATCTGTGGCAAQSVSHASSAPGAALAFAGAPQDGGDQQVNAARLPAGPSAASAAGAATTCAGEEICDGRVTSAATATDPAVSPEPRGSRSEGSCAGVSGAVCQAVTNSGASSGPDANVIVPLVQARSTANADVTSEDVGTEAPAERQQDQPATLPAPAAPGSSANSGAPTVPGASSWTMAAATLDCAGSSGCTGTARTSATGTDGPTAGNGAGGARGPPTATGTTSSSGSCTSEQSGCRVQTDSSAGSGQVVADIVAEDRTTAAEQARAQAVQADAAARDAARVAARPGATAAEQEAAAEAATAAQQARQAYRDAATLAAQPVTDAPATLSRSGASAQCAGPGCTAATTGGTSGTAGTTRTAATCTAADSGCLVTSGAIATAERDSGVVETEGAPPAPGSSGQAQAASQLLCPEAGCTGSVTGDASSIAGPADRRSTGTATGSSRCDGTTACLAQISVTASSATGAPTGGEPFATTSAAVTTTCDDGSATGCATTASSRTTADGGPSVRGTSTATCAASGGCAAATGGHALDGVVQTTAECVGTGCRTRTDGTAQAAVAGGTTRATSHTDCTAGADGSCAGSSLAGASAEGSQASASCAGSTGATCRHSFSSTSDAHGRTGGNVADARASCGAAGGAGTGWCATGAEVQTTGQTAAASATCAGSAGSGCSYSYRAGSSDSAASSGSRARAHASGSGSGTFGGGFVATAAAAAAGPGTAQAMASCTGSAGVRCSHSYSASASDSASSGGNRASASASGSGGGGIGGGGVAVMAQASAGPGSASASASCAGAANCRHSYSASASAAAAYGGNRASASASGSGGGGIGGGGVAVSAQASAGPGSASASASCAGAANCRHSYSASASASASHGGNWARAYASGSGGGGQGGGGVAVSAQASAGPGYANASASCSGAANCRWGYSGHASSSAAYDDGTHRSWAHASASGSGGGSGPGGGGMSVFAQTAAGKGWANAAAGCSGAANCSASYSSGAEASKTVGGQHAEASARCSGGGTGGSCGSFAVVEVDSENALAQAGCSGTGSCEAHYATSSESTGSGTGQTGESGAECSGSANGGHCATGSKVTYDAETGTLQATSYCATEGGSCSKYANVTIDASFRDGQFTGDGESSCSGAGAGACSAIGVVKMHEATTDAEGNRISPTLVIGTGCAIEGGGSCSQHSNAYTNITGADGKIGASSVAECSGTTGYCTTVVGGTFLEETGEIDAFADCSADGGSGCTKVEAHLHGEVSGAGQANPDGPTEGVLHGDGNAHCVRTSGTCAVSGVFDYVPAAMGEDQDGDGQPDAVPAHVIAATSCYPEGDHCTQETSSWATLDRTTEHTVHHGDANADCSGTWGSCSTVASVAYDEEEGEVTAFAQCDDTGGANCTRASTSTYAWAQSPHGEDLRGHGVSECNQTGGYCSSVSFAKYYGDGEVTVPGENGEDVALPAHVRSGAGCGTDGAEENCSFNFSARGFEELTEDDGLLAANARSNCSDSGTTGSGWCSVAADATIDLDARTATVDVWCQGSTGVSCAYSGHAEAYHEADKNNAESLKQCGADVAGNCSLAAAAVAAGGDREKQGQAIASGFCHDSNGTCSGEFRTHVDSNRDTLSDCESSGAANGTCFGLAVRDHAMSGGQFFGDPDANDEITLGSQAPGRDRETRTCSATSACDTQQVDEDGFTLDGEYFVLDVEEDKSVGQWFKNAGRDLGDVVVYAIPGLLESVGTELWNGAKYDVLWFDEPEQMEGESDLEYYTRLYPFTGGVATGAVNFYNRWINFEDGGTDWGRLGEDYYYAPVSTLLEDVGTVALVAAGAGAIIKGVSMGARAAGAGVAASGTVNGLRASLTSLRSMQGVPALDVAAGVAFRGARWTGNVAMAPLTANFLAGRVVAAGLSRGIMAPLAGRSRSAAEVAAGRAGAAFEFGRYSEAVALQSRAAGLGRRADVLDTAAYAGRVISKDGLFGRMTREGRTPGLIGTLRAYDALGLRFGRTLTAGQVASAHTGASVRAFGTDLLGPRSPLGRLAGHEFASALRQQRADRARALVEYDQLMFGGTFRNPNRLAGRGVWAAHRARALTEIAAGRLTAQEFAELTRSGLDRLADDVATAPRTDAGRAGGADAAGTTAGTARGSRSGEQVDTHGQADTPAQGGRASEQGAAAAGDRGGRSGEQRGAAADDAAGRAGDDGTPATGDPAPNGPRPADPADPVPPTAPRSGDRLGGGQRASTGGDGPDPLATGAGGGSGPRPRPEEPGPARPAKGHPTEPDPLTSDLPPPGPDGTPARQGSEPPARTNGDLSPEVAQVRTFWEEFRQLSDAQLRNRYRELADDVRSERKKIDEVAVECTALACEASRRNGKAPHDEQIEGALALVRDDLIEMRTGEGKTLTGALAAVVRGLDARDAAGNPGVHRGVQWMALNPKDMRSAVRTVRPIAERLGLTVGEVRPGALRWSKQRAYQADIAIGTVSEFVFDALRARNAKGDPVHGNRGGYRLIDEVDQVLLDEALTPHVLAAARGGRAPLGDLAWSARIATELEPRNGTTPGYYEIGRNGVRLTPDGIAFIKERTGRDLTTRRNAPLVRRVENALAFELVVRKDVEYFVEDGRVVIVDRRTGYALDGRRWNDGLHEAIEYAERLEVQGPTRALDAMTVVDFLGDRPFGGMTGTIGGKAGRDAFRAEYSKTVVEIRPHRDPQRIDLTAPTYRTAAQKWDGVFDDVVTAMRSGRPVLVVTGSILEAAQFAARLRRAGIEPNVLTARTRGAVDDRIIAEAGRPGQVTVATNKAGRGIDIQLGGEAKGPKHDAVEQAGGLHVVLTEFPESLRVEQQARGRAGRQGEKGSSTLHRSLEDRILQPVGKGELTATRNPREAAPVALDSAAVEALFTLGRQQAELAARGRRGAQQVRTVVEERRQARGVLGSRGVPQPTELSSLPANPAGIDLPQLAALRAGHDVPGLSPELNAQLRELVDGVLVEDPATASEHAAAARVVEHLPQRSFQPYEYTEADLAAVTEQLARLTQEANAVQRGIDLRDRLGMDADAFAATMAVAEQLLAERQGAGPDAVPPSAGPAADRLRLDALRDRELQALVDWVRGVPEDLVAQRLGIAPHELGWFLGLDEAAPGIVVDKLTRATRNNALLGGREPAGRQVRTEAATRAAVLARDDGAAGRWQRVRDALRAVELNGLHPVEQAVLWDRDDRIEEFVGLLPDRHRDVAHAALVDAGVTSLTQLAGLSLDALADLGMPATATRAVRAALATVPAPQRVDALDRHVAADLAGRTAWTHEDLLAALHVAAGREYDPGGPATHREIAELRGLLGLDALAALADLLLERADAGQLRPEERALLPVEALDLLVRARAGALTDAERLELVARGSGVLRMRAAGPDQLVALLVLDADVHAGREQPAPAPLTPAPAPHRFPTATLVATAAAVGAAGGAAAVLAGSAPTLAAGASLVGATVGAAVVTAVHRVRNRGPPVGRATTSPAAAHGVTARRWIDRIVIGAPLMSDPVVRHRTTAALVGASALGWSLATVGVPGGTALAVGAAAGAIAVELAPRVRDGLALRAAAGERLRGLRDRTGDRLRDAVRAQRKALATARRRWAADRALRSVLAGLDGPVRAGEADLAAARADLLVADAEFGRRQQDAVRDLYDAPDARSGDVAVDAAREAAVAHALGLDRTEVRRQAGAAGADPSIDLFDERLVRVADELQAAEAPLGAAVDAVDAAGRLLAERRDERSTRLTGAIRAAAAGGVAVARIAALTGLTPAQVRAILGETPRGGSGPSATGGGPGTGGGGPTNPTGTGPERRSAPQAGSPAVTGAATGGPSAAGPEARSRGPPWRQLWTTRTTGAVVLFAGLAAALVAARYGAVEPGALAAAGIWWWPGQRRAARELRDEVAAVRDALGGAEQADAGARMAVRQDAQVLQDRLGWVPALAERLRQRGRTDEQVVADLAAALSVHPVRVRARLVDPDLAGAVELPAPLAAADLTAAELLEAVRSGVTARADALETALAQRDAAAEALDTARTEAQERIREAATAARDAGVRAGTVRRATELTRADVTSLPATPPTVRDALRPVGTWFASGWQAGVGGVRAAGRWTVERGRDVGRAAGTARQWSGERVLAAVAAAGRGRQRIGDRIRADRALRVQVRGVARLRAAEGAIARLLHREQRAARRAVTTEQLGWIGWVSVVASAQPAGTQPSREQLAERLAEALQLPGRTARRLLTRADRLAASQVRPPQGGTATGTTLDLAVAAVATAFAGAHRTLADAAAAHRAAGRALAAGRTEAVHVATAAGVAPDRAERRADRAARGRGAAGLRHRLGAGLGLDVPLAERLRPRRAALAGLVTGVGAGLVAGGLAGVVVGGTAVVAVGSVLVAAGLLAAVRAMWTPATARGPPSAALLRGLRAHGLRLGLWTLGGVGAVLGAGPLAGLVTSLWPVFAHQPGLLGVKALLTPAITAGLVFRYVLRRQHANQASGMQTRPRQAAWTSAIGAYVLTAGLGLVRAFGLAANPWWLVPVAMAIGVGIAAAILQKKDTGRTRVFKAMITGALSAGVAFVVGLLGTAVGPGATRELVATLVIATVVYGAPSVIAEYVNVWVGRAMAPFAKSRAEREARKAAAADGHSDRQRSWYFAWLDYKNFSPVDTRLLARKALDPVLAGLAAVVVNLAWMERAWVLANDGSLTVVLGRFAAMATTVWLIGKLLRDPDEVASGFYGFRSSRALRLPSRAPWWSVATGGRLHHRAAHHGRDLERALEQFGLSRRTRDRGLAHDLAALLWDRMTAPVHEPLPEWDPLPAEIDGALARERAAAQRRRDQHVETIALVVPVLAADPGTMVRVADRLRRAGRTADAAVLDFQRMLAQELWAQFTAARPEPDATPVPEHRTWAEQLARALAERAELRADYLAGPRKELLEHIKRYHLDADRGNEWNARYARAQLRALEFERQGMSKPRREPLEAVAQLADQRARSVGIAAATEQWGIESRDPAASTERLVRMQQLEAGMRVLGSAALLAIEAELSATQRSWDRKRWRAAMAAAGTSASPQPVTLLDRLLLVAGRRGTVSAAHLEAQYDGTGWAEALTALVEAGALETVDGGYRAAADLRSLWRAAAPRLRRAVRSGVTELPGGTAVAPLLVERPAGGEPQERRDAVAALLDVLRNGDLAFRHWRDGWIDDAGSTWRRLTALGHRHGPGRRDWPLPAGRSTPPVRVARGLGELVAQRWRHRVEPGRQRRALRNRLRTADAADRLYVRARRAAEFLADQRPDVSLRPEATDLLHAARVVEVEAYARLGEDRGRAADALAAVGSYPHQVDRTLSATDAALAHAPGADPLPPTAEHWLKEITRELDAARARLDGLHPGPGRDRALDEARLSLARHAIDRDYGWASQLHRTMGGWNVMEAARAAASRLRAAHPDLFRAPAAPEPGHSPVVPHRDRVEHPYGDEGVRGPGMAAETRRGRGNRTNQDAATLATLPDGARVALVVDGVFSYPASRTAATTFAAAFRAELLRTDRPGRTAAQLLQDAHEAGLGALTAAYTPEAGHGAVAYLAAHHAADGTVTTSHVGTARAFHVPFDRTQPTTQITVDDSRGGAITDGGVMTRWAAGDYRPAPTVTTVRPDEPGLLVLATDGLWRYLPTPDALSAALPAGLRTADAAAERLAESGHRAGGRDDLTVAVVQAPDHVRGLGRGPRGPRGGATPLAALPHRMPRGPPGAGPSGPVVLAELDEARIAAFGRLLPELDDRGFLRPLAEVDPLLRASAPVLVLDIAAAGAVLAGWDDVLGALVAYGWHERGAVVVPAPVLAEIMDHEAAGRLAQGFWDELLEHEVRFHLHGRSVLRGAGHDEHAAGLARRLRAARAFGVDPAVGGDVRFRPVRDAAGHPFWELAAPFGTLVITGEQLTVDERVSAAAGAVSEFGESARWWLAGGGTAAERVVQVLGLVAEAATAAPLAVHDHGAVRTARVRVDRQVGAMLWEGGARTRDVELVTMPVAPGRHLLVGFHPVREGAPTGLAGHPALLAGAARSVVAFRDGRGRVVGTGVVVRAATPAAPALVRTAYHVAEVLDGDSTVDGLALSDLRSLPLDAYGPDAELAAAARQYLDLGLAGGGLPTLDLALAAVWGLDRPAAPVRRHPVARGELVTFIGYPEGRHTVTQAPVVGTDRGLLDTIAALGGGVSGGPGFDARGRVVLTVVTGRPGRTYGIGPRLAGRFGDAVTGAAGRPVPPLRDRDAFGRPAPDPERLAAGIVADLAAIAGLVDELAAELPGGFQDVLDTLGDDPVHSFLGSVRERLVTAPAAHRFRLLAERAGAVGAALVQLRDRASAASRAEGTRPLGDDTGAVGVGFGVRLGALATAALAGAAHAGGWAALPHAGPVAAGAAAVLAVGAGAVLVVRARSGGPGPRHNHRRRTAGEESER</sequence>
<dbReference type="Gene3D" id="3.90.1440.10">
    <property type="entry name" value="SecA, preprotein cross-linking domain"/>
    <property type="match status" value="1"/>
</dbReference>
<feature type="compositionally biased region" description="Polar residues" evidence="11">
    <location>
        <begin position="2043"/>
        <end position="2052"/>
    </location>
</feature>
<dbReference type="PANTHER" id="PTHR30612">
    <property type="entry name" value="SECA INNER MEMBRANE COMPONENT OF SEC PROTEIN SECRETION SYSTEM"/>
    <property type="match status" value="1"/>
</dbReference>
<feature type="region of interest" description="Disordered" evidence="11">
    <location>
        <begin position="1734"/>
        <end position="1778"/>
    </location>
</feature>
<dbReference type="InterPro" id="IPR011130">
    <property type="entry name" value="SecA_preprotein_X-link_dom"/>
</dbReference>
<feature type="transmembrane region" description="Helical" evidence="12">
    <location>
        <begin position="5957"/>
        <end position="5978"/>
    </location>
</feature>
<dbReference type="InterPro" id="IPR044722">
    <property type="entry name" value="SecA_SF2_C"/>
</dbReference>
<evidence type="ECO:0000256" key="10">
    <source>
        <dbReference type="SAM" id="Coils"/>
    </source>
</evidence>
<gene>
    <name evidence="16" type="ORF">FB558_3180</name>
</gene>
<feature type="region of interest" description="Disordered" evidence="11">
    <location>
        <begin position="5362"/>
        <end position="5429"/>
    </location>
</feature>
<dbReference type="Pfam" id="PF01043">
    <property type="entry name" value="SecA_PP_bind"/>
    <property type="match status" value="1"/>
</dbReference>
<reference evidence="16 17" key="1">
    <citation type="submission" date="2019-06" db="EMBL/GenBank/DDBJ databases">
        <title>Sequencing the genomes of 1000 actinobacteria strains.</title>
        <authorList>
            <person name="Klenk H.-P."/>
        </authorList>
    </citation>
    <scope>NUCLEOTIDE SEQUENCE [LARGE SCALE GENOMIC DNA]</scope>
    <source>
        <strain evidence="16 17">DSM 45301</strain>
    </source>
</reference>
<feature type="region of interest" description="Disordered" evidence="11">
    <location>
        <begin position="1583"/>
        <end position="1606"/>
    </location>
</feature>
<feature type="compositionally biased region" description="Low complexity" evidence="11">
    <location>
        <begin position="1823"/>
        <end position="1839"/>
    </location>
</feature>
<evidence type="ECO:0000256" key="2">
    <source>
        <dbReference type="ARBA" id="ARBA00022475"/>
    </source>
</evidence>
<dbReference type="SUPFAM" id="SSF81606">
    <property type="entry name" value="PP2C-like"/>
    <property type="match status" value="1"/>
</dbReference>
<dbReference type="GO" id="GO:0031522">
    <property type="term" value="C:cell envelope Sec protein transport complex"/>
    <property type="evidence" value="ECO:0007669"/>
    <property type="project" value="TreeGrafter"/>
</dbReference>
<feature type="compositionally biased region" description="Polar residues" evidence="11">
    <location>
        <begin position="1231"/>
        <end position="1241"/>
    </location>
</feature>
<keyword evidence="2" id="KW-1003">Cell membrane</keyword>
<evidence type="ECO:0000256" key="8">
    <source>
        <dbReference type="ARBA" id="ARBA00023010"/>
    </source>
</evidence>
<feature type="compositionally biased region" description="Basic and acidic residues" evidence="11">
    <location>
        <begin position="811"/>
        <end position="946"/>
    </location>
</feature>
<feature type="compositionally biased region" description="Low complexity" evidence="11">
    <location>
        <begin position="1757"/>
        <end position="1776"/>
    </location>
</feature>
<feature type="compositionally biased region" description="Low complexity" evidence="11">
    <location>
        <begin position="1078"/>
        <end position="1090"/>
    </location>
</feature>
<feature type="compositionally biased region" description="Pro residues" evidence="11">
    <location>
        <begin position="3794"/>
        <end position="3810"/>
    </location>
</feature>